<evidence type="ECO:0000256" key="2">
    <source>
        <dbReference type="ARBA" id="ARBA00022803"/>
    </source>
</evidence>
<feature type="repeat" description="TPR" evidence="3">
    <location>
        <begin position="659"/>
        <end position="692"/>
    </location>
</feature>
<evidence type="ECO:0000313" key="6">
    <source>
        <dbReference type="EMBL" id="MEN2785892.1"/>
    </source>
</evidence>
<protein>
    <submittedName>
        <fullName evidence="6">DUF3857 domain-containing protein</fullName>
    </submittedName>
</protein>
<name>A0ABU9XPY3_9SPHN</name>
<dbReference type="SMART" id="SM00028">
    <property type="entry name" value="TPR"/>
    <property type="match status" value="8"/>
</dbReference>
<keyword evidence="2 3" id="KW-0802">TPR repeat</keyword>
<dbReference type="Pfam" id="PF12969">
    <property type="entry name" value="DUF3857"/>
    <property type="match status" value="1"/>
</dbReference>
<dbReference type="InterPro" id="IPR011990">
    <property type="entry name" value="TPR-like_helical_dom_sf"/>
</dbReference>
<dbReference type="PANTHER" id="PTHR44858:SF1">
    <property type="entry name" value="UDP-N-ACETYLGLUCOSAMINE--PEPTIDE N-ACETYLGLUCOSAMINYLTRANSFERASE SPINDLY-RELATED"/>
    <property type="match status" value="1"/>
</dbReference>
<feature type="domain" description="DUF3857" evidence="5">
    <location>
        <begin position="63"/>
        <end position="228"/>
    </location>
</feature>
<dbReference type="InterPro" id="IPR024618">
    <property type="entry name" value="DUF3857"/>
</dbReference>
<dbReference type="Proteomes" id="UP001404104">
    <property type="component" value="Unassembled WGS sequence"/>
</dbReference>
<gene>
    <name evidence="6" type="ORF">ABC969_05585</name>
</gene>
<evidence type="ECO:0000256" key="1">
    <source>
        <dbReference type="ARBA" id="ARBA00022737"/>
    </source>
</evidence>
<dbReference type="Gene3D" id="3.10.620.30">
    <property type="match status" value="1"/>
</dbReference>
<keyword evidence="7" id="KW-1185">Reference proteome</keyword>
<sequence length="1076" mass="114526">MFRPVIIVALVAIGGAAQANDAPKIAPAPAWVRPTALPPAPKADGAAIQLLLSDQQIAFEADQQTTYLDIALRIQTPQGLAAGNVSFPWKPDTDDLIVHKLAIHRDGKVIDVLASGQTFTVVRRETNLESATLDGVLTANIQPEGLQVGDILEFAVSVVSRDPILQGHAEAVAATWNDAPITRAHLRMQWPSSLAVRLRQSGALPPLKPLKVGGTTSVDLSLDNIVPVPGPKGAPLRYQLSRRVEASDFAGWPDLAQLMAPLYVKAAVLPAVGTLTDEVNKIRALSTDPTIRAEAALALVQDRIRYVALAMGAGGLVPADAALTWSRRFGDCKGKTALLLAILRQLEIDAVPVLVSTGMGDGLDERLPMAGAFDHVLVRATIGGRAYWLDGTRTGDTSLARLAVPGFGWGLPLVAGAALVRMIPAPLTLPMSSTTIRIDARAGLTVAAPIAVETVLRGDGAISLNASVANLVGDARDRALRDYWKGQYDFVEPTSVGATFDPQTGVQRLTMSGTAKLDWKSGWYETDGTGVGYKADFSRDAGPDRDAPFAVPYPYFTRVEEVIQLPAGFPDIKPDGKSDVERTVAGIAYRRKSTLVGGVFRVEKTERSVAPEFTAQEAPAAQAILREMADEALYLRRPGTYRRTEAELAAALKETPKTASAFLERGNDLMDRQRIAEGIADFNAALAIEPNNALALADRAIAHIWQGELKAAARDLDAAAAIEPHLAIIFRGRGLMALQQGALQDAVVAFTMALQSDPKDVFALCKRAAAYRALGKDNEALSDAAAALTADPGVVDAYLIRVNILLGQVKTDKVLEETTALIAANPDNVYALVAAANVYNRVQHHDDAMKLYDRALVLKPEAYIYINRAVARAKSDRAGKIADYDAALKLEPKSSSAIAGKARLQQESGDLPGAIISYTAAIALEPNSPGLLAARGVARAQSRDLAGAERDFVAARAIATDATGLNAVCWTRATAGIALPSALEDCDAAIAKQPENTAILDTRAFVLLRMERLDDAIAAYDKVLARHPAQGASLYGRALAWARKGNKAQAAADLASALKVYPNVQSDFEEYGITMP</sequence>
<feature type="chain" id="PRO_5045923794" evidence="4">
    <location>
        <begin position="20"/>
        <end position="1076"/>
    </location>
</feature>
<dbReference type="PROSITE" id="PS50005">
    <property type="entry name" value="TPR"/>
    <property type="match status" value="3"/>
</dbReference>
<reference evidence="6 7" key="1">
    <citation type="submission" date="2024-05" db="EMBL/GenBank/DDBJ databases">
        <authorList>
            <person name="Liu Q."/>
            <person name="Xin Y.-H."/>
        </authorList>
    </citation>
    <scope>NUCLEOTIDE SEQUENCE [LARGE SCALE GENOMIC DNA]</scope>
    <source>
        <strain evidence="6 7">CGMCC 1.15349</strain>
    </source>
</reference>
<evidence type="ECO:0000259" key="5">
    <source>
        <dbReference type="Pfam" id="PF12969"/>
    </source>
</evidence>
<keyword evidence="4" id="KW-0732">Signal</keyword>
<accession>A0ABU9XPY3</accession>
<dbReference type="Gene3D" id="2.60.40.3140">
    <property type="match status" value="1"/>
</dbReference>
<dbReference type="Gene3D" id="1.25.40.10">
    <property type="entry name" value="Tetratricopeptide repeat domain"/>
    <property type="match status" value="3"/>
</dbReference>
<feature type="signal peptide" evidence="4">
    <location>
        <begin position="1"/>
        <end position="19"/>
    </location>
</feature>
<proteinExistence type="predicted"/>
<evidence type="ECO:0000313" key="7">
    <source>
        <dbReference type="Proteomes" id="UP001404104"/>
    </source>
</evidence>
<dbReference type="Pfam" id="PF13432">
    <property type="entry name" value="TPR_16"/>
    <property type="match status" value="2"/>
</dbReference>
<evidence type="ECO:0000256" key="4">
    <source>
        <dbReference type="SAM" id="SignalP"/>
    </source>
</evidence>
<feature type="repeat" description="TPR" evidence="3">
    <location>
        <begin position="727"/>
        <end position="760"/>
    </location>
</feature>
<keyword evidence="1" id="KW-0677">Repeat</keyword>
<dbReference type="SUPFAM" id="SSF48452">
    <property type="entry name" value="TPR-like"/>
    <property type="match status" value="3"/>
</dbReference>
<organism evidence="6 7">
    <name type="scientific">Sphingomonas qilianensis</name>
    <dbReference type="NCBI Taxonomy" id="1736690"/>
    <lineage>
        <taxon>Bacteria</taxon>
        <taxon>Pseudomonadati</taxon>
        <taxon>Pseudomonadota</taxon>
        <taxon>Alphaproteobacteria</taxon>
        <taxon>Sphingomonadales</taxon>
        <taxon>Sphingomonadaceae</taxon>
        <taxon>Sphingomonas</taxon>
    </lineage>
</organism>
<evidence type="ECO:0000256" key="3">
    <source>
        <dbReference type="PROSITE-ProRule" id="PRU00339"/>
    </source>
</evidence>
<dbReference type="EMBL" id="JBDIMF010000001">
    <property type="protein sequence ID" value="MEN2785892.1"/>
    <property type="molecule type" value="Genomic_DNA"/>
</dbReference>
<dbReference type="RefSeq" id="WP_345863539.1">
    <property type="nucleotide sequence ID" value="NZ_JBDIMF010000001.1"/>
</dbReference>
<dbReference type="InterPro" id="IPR019734">
    <property type="entry name" value="TPR_rpt"/>
</dbReference>
<dbReference type="InterPro" id="IPR050498">
    <property type="entry name" value="Ycf3"/>
</dbReference>
<comment type="caution">
    <text evidence="6">The sequence shown here is derived from an EMBL/GenBank/DDBJ whole genome shotgun (WGS) entry which is preliminary data.</text>
</comment>
<dbReference type="PANTHER" id="PTHR44858">
    <property type="entry name" value="TETRATRICOPEPTIDE REPEAT PROTEIN 6"/>
    <property type="match status" value="1"/>
</dbReference>
<feature type="repeat" description="TPR" evidence="3">
    <location>
        <begin position="829"/>
        <end position="862"/>
    </location>
</feature>